<dbReference type="EMBL" id="CP011451">
    <property type="protein sequence ID" value="AKH39122.1"/>
    <property type="molecule type" value="Genomic_DNA"/>
</dbReference>
<dbReference type="InterPro" id="IPR037018">
    <property type="entry name" value="GH65_N"/>
</dbReference>
<evidence type="ECO:0000256" key="1">
    <source>
        <dbReference type="ARBA" id="ARBA00022676"/>
    </source>
</evidence>
<feature type="transmembrane region" description="Helical" evidence="3">
    <location>
        <begin position="988"/>
        <end position="1009"/>
    </location>
</feature>
<dbReference type="Pfam" id="PF10091">
    <property type="entry name" value="Glycoamylase"/>
    <property type="match status" value="1"/>
</dbReference>
<evidence type="ECO:0000313" key="10">
    <source>
        <dbReference type="Proteomes" id="UP000034156"/>
    </source>
</evidence>
<dbReference type="GO" id="GO:0005975">
    <property type="term" value="P:carbohydrate metabolic process"/>
    <property type="evidence" value="ECO:0007669"/>
    <property type="project" value="InterPro"/>
</dbReference>
<dbReference type="RefSeq" id="WP_046851146.1">
    <property type="nucleotide sequence ID" value="NZ_CP011451.1"/>
</dbReference>
<feature type="transmembrane region" description="Helical" evidence="3">
    <location>
        <begin position="460"/>
        <end position="486"/>
    </location>
</feature>
<dbReference type="PANTHER" id="PTHR37469">
    <property type="entry name" value="CELLOBIONIC ACID PHOSPHORYLASE-RELATED"/>
    <property type="match status" value="1"/>
</dbReference>
<dbReference type="SMART" id="SM01068">
    <property type="entry name" value="CBM_X"/>
    <property type="match status" value="2"/>
</dbReference>
<evidence type="ECO:0000256" key="2">
    <source>
        <dbReference type="ARBA" id="ARBA00022679"/>
    </source>
</evidence>
<organism evidence="8 10">
    <name type="scientific">Nitrosomonas communis</name>
    <dbReference type="NCBI Taxonomy" id="44574"/>
    <lineage>
        <taxon>Bacteria</taxon>
        <taxon>Pseudomonadati</taxon>
        <taxon>Pseudomonadota</taxon>
        <taxon>Betaproteobacteria</taxon>
        <taxon>Nitrosomonadales</taxon>
        <taxon>Nitrosomonadaceae</taxon>
        <taxon>Nitrosomonas</taxon>
    </lineage>
</organism>
<evidence type="ECO:0000259" key="6">
    <source>
        <dbReference type="Pfam" id="PF10091"/>
    </source>
</evidence>
<accession>A0A0F7KJX2</accession>
<dbReference type="EMBL" id="VNHT01000010">
    <property type="protein sequence ID" value="TYP91261.1"/>
    <property type="molecule type" value="Genomic_DNA"/>
</dbReference>
<dbReference type="CDD" id="cd11756">
    <property type="entry name" value="GH94N_ChvB_NdvB_1_like"/>
    <property type="match status" value="1"/>
</dbReference>
<feature type="domain" description="Glycosyl hydrolase 94 catalytic" evidence="7">
    <location>
        <begin position="2471"/>
        <end position="2895"/>
    </location>
</feature>
<dbReference type="Pfam" id="PF06165">
    <property type="entry name" value="GH94_b-supersand"/>
    <property type="match status" value="2"/>
</dbReference>
<dbReference type="InterPro" id="IPR008928">
    <property type="entry name" value="6-hairpin_glycosidase_sf"/>
</dbReference>
<keyword evidence="1" id="KW-0328">Glycosyltransferase</keyword>
<evidence type="ECO:0000259" key="7">
    <source>
        <dbReference type="Pfam" id="PF17167"/>
    </source>
</evidence>
<dbReference type="Proteomes" id="UP000324176">
    <property type="component" value="Unassembled WGS sequence"/>
</dbReference>
<dbReference type="SUPFAM" id="SSF74650">
    <property type="entry name" value="Galactose mutarotase-like"/>
    <property type="match status" value="2"/>
</dbReference>
<dbReference type="GO" id="GO:0016757">
    <property type="term" value="F:glycosyltransferase activity"/>
    <property type="evidence" value="ECO:0007669"/>
    <property type="project" value="UniProtKB-KW"/>
</dbReference>
<evidence type="ECO:0000313" key="11">
    <source>
        <dbReference type="Proteomes" id="UP000324176"/>
    </source>
</evidence>
<dbReference type="InterPro" id="IPR033432">
    <property type="entry name" value="GH94_catalytic"/>
</dbReference>
<feature type="transmembrane region" description="Helical" evidence="3">
    <location>
        <begin position="840"/>
        <end position="857"/>
    </location>
</feature>
<reference evidence="9 11" key="3">
    <citation type="submission" date="2019-07" db="EMBL/GenBank/DDBJ databases">
        <title>Active sludge and wastewater microbial communities from Klosterneuburg, Austria.</title>
        <authorList>
            <person name="Wagner M."/>
        </authorList>
    </citation>
    <scope>NUCLEOTIDE SEQUENCE [LARGE SCALE GENOMIC DNA]</scope>
    <source>
        <strain evidence="9 11">Nm2</strain>
    </source>
</reference>
<dbReference type="KEGG" id="nco:AAW31_16940"/>
<proteinExistence type="predicted"/>
<dbReference type="CDD" id="cd11753">
    <property type="entry name" value="GH94N_ChvB_NdvB_2_like"/>
    <property type="match status" value="1"/>
</dbReference>
<dbReference type="InterPro" id="IPR005194">
    <property type="entry name" value="Glyco_hydro_65_C"/>
</dbReference>
<reference evidence="8 10" key="2">
    <citation type="journal article" date="2016" name="Genome Announc.">
        <title>Genome Sequence of Nitrosomonas communis Strain Nm2, a Mesophilic Ammonia-Oxidizing Bacterium Isolated from Mediterranean Soil.</title>
        <authorList>
            <person name="Kozlowski J.A."/>
            <person name="Kits K.D."/>
            <person name="Stein L.Y."/>
        </authorList>
    </citation>
    <scope>NUCLEOTIDE SEQUENCE [LARGE SCALE GENOMIC DNA]</scope>
    <source>
        <strain evidence="8 10">Nm2</strain>
    </source>
</reference>
<keyword evidence="10" id="KW-1185">Reference proteome</keyword>
<feature type="domain" description="Glycoamylase-like" evidence="6">
    <location>
        <begin position="1424"/>
        <end position="1621"/>
    </location>
</feature>
<sequence length="2982" mass="334178">METNNHRFFRYLRRLNTNLHGGISLKNAFNELPLRSELLSADQMEQRGKHLAGMHKVTQKRPRDYLIARLAANEAVLIDVCRRLTTAVRANQQITPASEWLLDNFYLVEEQIRTARRHMPKGYRRELPRLLDGPSAGLPRVYDIALEIISHGDGRVDSENLNRFVAAYQTVHTLKLSELWAIPIMLRLALIENLRRVAIRIVADRIERDLASTWAEQMTAAAETDPKSLVLVIADMARSQPPMSTSFISEFTRRLQGHSTALSLPLTWIEQVLAESGLNIEQLIQSGHQHQAADQVSISNSIGSLRFLSGMDWREFVESMSIVEQTLRKDPSGTYGKMDFATRDHYRHAVEKIAKRSSLTETEIAQSAVQLAHEAQAAHSDNEDDDKRAAHVGFYLIDRGLPKLETKAQARFSVTDSLAKIGSQHALMVYLGLITLLTLLFSASLMSIVHTQNVSNEFSLLIGILALLSTSQLALTLVNWLATLFVRPHHLPRMDFSGGIPAQSRTLVIVPTMLTSLQGVDDLVEALEVRFLANQDDNLYFGLLTDFRDAHEETLAEDEPLLQLAQTRIEALNAKYSAVEKSIFFLFHRPRRWNPQERIWMGYERKRGKLADLNALLCDIMLSHAGNCFSRIVGDTTCLTNIKYVITLDTDTQLPHDVARQLVAAMSHPLNRPRYDEQRQRVQEGYGILQPRVSVSVEGANRSRYAQLHSSEAGIDPYTRAISDVYQDVFGEGSFIGKGIYDVDMFERALNGRFPENKILSHDLLEGCYARAGLLSDVHVYEEYPAHYSVDVSRRHRWIRGDWQLLGWLLPRVPGPDKHRLKNPLSCLSRWKLFDNLRRSLVPTALTLLLLLGWVVLASPLLWTLAVIGILLLPPLVTSVVDLFHKPSDVPLRQHLTAALDTASQRLAQAAFTLACLPYEAWFSLGAIIRTAGRMLFTHRRLLEWNPSGEAARTSRTDLAAALRMMWIAPLITMAVILYLLLFKPAALMVAGPILLLWLGSPVIVWWTGQPLARREARLSAAQTAFLRKISRKTWAFFETFVGPGDHWLPPDNYQEYRGASVAHRTSPTNMGMALLANLSAYDFGYIPAGQLIERTAHTLDTMQTLERHRGHFYNWYDTQSLKPLHPAYVSTVDSGNLAGHLLTLQSGLLTLADDKIFSTRWFQGLHDTLGILVDAAGNIRSELLAELQADIESAYSSPPTTLALAWQRLGQLAKRAEEFADSMEAVSPKLPQTGSALVATQKKRDAATGGYLETDEDSTHHPTLDHASAVISETTSENHVFWWAHALVRQCRAALDELAFLAPWLALPAAPRGLGDNFDLATIPTLQELANIEHELLTAIEQQLDAPLADDAATSAKYEWLHAFKCCLTQASRRATERIATIGRLAMQSSELACMTYDFLYDKSSRLLAIGYNVDELRRDASYYDLLASEARLVKFIAIAQGQLPQESWFALGRLLTTAGGEPVLLSWSGSMFEYLMPLLVMPTFDNTLLDQTYKVAVRRQIEYGRQRGIPWGMSESGYNLVDVHLNYQYRAFGVPGLGLKRGLAEDLVVAPYATVLALMVAPEAACLNLQQLAAIGLEGKFGFYEAIDYTPSRQRRRQSSTVVRSYMAHHQGMSLLSLTYLLLDRPMQKRFEAVPLFQATLLLLQERIPRATSFFPSVAQFSDIRLPLHAEEAPIRVFNTANTSMPEVQLLSNGRYHVMVTNAGGGYSRWKELAVTRWREDTTCDHWGSFCYLRDERSGEIWSTAYQPTLKQPQHYEVIFSEGRAEFRRRDVIGDGSFETYTEIAVSPEDDIELRRVRITNRTGIRRTITMTSYAEVVLSVPAADLLHPAFNKLFVQTEIDEKRHAILCTRRPRSATEQTCWLFHMMTGHGVDVDAISYETDRMQFISRGRTTADPQALSGTSSEALSGSQGSVLDPIVAIRHALTLNPEQTITIDIVSGIGESRDAALGLIERYQDRRLAERVFDVSWTHAQVVLRQLNASETDAQLYGRLANSVIYAHGLLRAEASILMQNRRGQSSLWGYAISGDFPIVLLQIGDAANIELVRQLVQAHAYWRLKGLVVDLVIWNEDRAGYRQLLQDQIIGLIAAGTEAHAIDRPGGIFVRRAEQISNEDRVLFQSVARAIITDSRGTLEEQVTRRSLREVQMPRFRPSQSYRADSPDGSMLPQRDLILHNGLGGFTPDGHEYVITTTAAQVTPAPWVNVLANQHFGTIISESGQAYTWSENAHEFRLTPWHNDPVSDTSGEAFYLRDEESGHFWSPAPLPCRGASAYVSRHGFGYSVFEHTEGGIVSELWIYVAVDAAVKFSVLKMRNASGRSRRLSATGYVEWVLGDLRPKSNMHVITEVDPGSGALFAQNPYNTEFAGRVAFFDVDEVDRSISCDRAEFIGRNGSLKNPAAMTRTRLSGKVGAALDPCAAIQVGFDLADGQEREIIFRLGQAGRRGADDARNLAQRFRGSAAAHAALEAVWQYWNHTLGAVQVETPEPSLNVLANGWLVYQTLACRLWARSGYYQSGGAFGFRDQLQDVMALIHAEPQLVREHLLLCAAHQFVEGDVQHWWHPPSSRGVRTHCSDDYLWLPLAVCRYVLSTGDTGVLDESVPFLEGRPVSPEEDSYYDLPGHSTESASLYQHCVRAIRHGLAFGEHGLPLMGSGDWNDGMNLVGIHGKGESVWLGFFLYKVLTRFAVLAQQQGDMPFAEQCRHEAEQLRQHIEQNAWDGVWYRRAYFDDGTMLGSATNIECQIDSISQSWSVLSGAGESERSRMGMDAVYTRLVQHDHALIQLLDPPFDKSDLDPGYIKGYVPGVRENGGQYTHAAIWTVMAFAALGDSQRAWELLTMINPVNHGKSAADVAIYKVEPYVVTADVYAVSPHAGRGGWSWYTGSAGWMYRLIVESLLGLRLDVDKLHFSPCLPASWQAFKLHYRYRETVYHITVSQAEADNATQSSVMRITVDGIERPDKVIPLIDDRKDHTVEINIVTQPQPHQ</sequence>
<dbReference type="SUPFAM" id="SSF48208">
    <property type="entry name" value="Six-hairpin glycosidases"/>
    <property type="match status" value="1"/>
</dbReference>
<feature type="transmembrane region" description="Helical" evidence="3">
    <location>
        <begin position="427"/>
        <end position="448"/>
    </location>
</feature>
<protein>
    <submittedName>
        <fullName evidence="9">Cellobiose phosphorylase</fullName>
    </submittedName>
    <submittedName>
        <fullName evidence="8">NdvB</fullName>
    </submittedName>
</protein>
<keyword evidence="3" id="KW-0472">Membrane</keyword>
<dbReference type="PATRIC" id="fig|44574.3.peg.4083"/>
<dbReference type="InterPro" id="IPR010383">
    <property type="entry name" value="Glyco_hydrolase_94_b-supersand"/>
</dbReference>
<gene>
    <name evidence="8" type="ORF">AAW31_16940</name>
    <name evidence="9" type="ORF">BCL69_101032</name>
</gene>
<feature type="domain" description="Glycosyl hydrolase 94 supersandwich" evidence="5">
    <location>
        <begin position="2187"/>
        <end position="2456"/>
    </location>
</feature>
<evidence type="ECO:0000259" key="5">
    <source>
        <dbReference type="Pfam" id="PF06165"/>
    </source>
</evidence>
<dbReference type="Proteomes" id="UP000034156">
    <property type="component" value="Chromosome"/>
</dbReference>
<reference evidence="10" key="1">
    <citation type="submission" date="2015-05" db="EMBL/GenBank/DDBJ databases">
        <title>Draft genome of Nitrosomonas communis strain Nm2.</title>
        <authorList>
            <person name="Kozlowski J.A."/>
            <person name="Kits K.D."/>
            <person name="Stein L.Y."/>
        </authorList>
    </citation>
    <scope>NUCLEOTIDE SEQUENCE [LARGE SCALE GENOMIC DNA]</scope>
    <source>
        <strain evidence="10">Nm2</strain>
    </source>
</reference>
<feature type="transmembrane region" description="Helical" evidence="3">
    <location>
        <begin position="863"/>
        <end position="884"/>
    </location>
</feature>
<feature type="transmembrane region" description="Helical" evidence="3">
    <location>
        <begin position="961"/>
        <end position="982"/>
    </location>
</feature>
<dbReference type="InterPro" id="IPR052047">
    <property type="entry name" value="GH94_Enzymes"/>
</dbReference>
<dbReference type="Gene3D" id="2.70.98.40">
    <property type="entry name" value="Glycoside hydrolase, family 65, N-terminal domain"/>
    <property type="match status" value="2"/>
</dbReference>
<dbReference type="GO" id="GO:0030246">
    <property type="term" value="F:carbohydrate binding"/>
    <property type="evidence" value="ECO:0007669"/>
    <property type="project" value="InterPro"/>
</dbReference>
<evidence type="ECO:0000313" key="8">
    <source>
        <dbReference type="EMBL" id="AKH39122.1"/>
    </source>
</evidence>
<dbReference type="Gene3D" id="1.50.10.10">
    <property type="match status" value="1"/>
</dbReference>
<dbReference type="Pfam" id="PF03633">
    <property type="entry name" value="Glyco_hydro_65C"/>
    <property type="match status" value="1"/>
</dbReference>
<dbReference type="InterPro" id="IPR012341">
    <property type="entry name" value="6hp_glycosidase-like_sf"/>
</dbReference>
<dbReference type="InterPro" id="IPR037820">
    <property type="entry name" value="GH94N_NdvB"/>
</dbReference>
<dbReference type="Pfam" id="PF17167">
    <property type="entry name" value="Glyco_hydro_94"/>
    <property type="match status" value="1"/>
</dbReference>
<dbReference type="Gene3D" id="1.50.10.140">
    <property type="match status" value="2"/>
</dbReference>
<feature type="domain" description="Glycosyl hydrolase 94 supersandwich" evidence="5">
    <location>
        <begin position="1674"/>
        <end position="1959"/>
    </location>
</feature>
<dbReference type="PANTHER" id="PTHR37469:SF2">
    <property type="entry name" value="CELLOBIONIC ACID PHOSPHORYLASE"/>
    <property type="match status" value="1"/>
</dbReference>
<name>A0A0F7KJX2_9PROT</name>
<feature type="domain" description="Glycoside hydrolase family 65 C-terminal" evidence="4">
    <location>
        <begin position="2896"/>
        <end position="2951"/>
    </location>
</feature>
<evidence type="ECO:0000259" key="4">
    <source>
        <dbReference type="Pfam" id="PF03633"/>
    </source>
</evidence>
<dbReference type="Gene3D" id="2.60.420.10">
    <property type="entry name" value="Maltose phosphorylase, domain 3"/>
    <property type="match status" value="1"/>
</dbReference>
<dbReference type="InterPro" id="IPR019282">
    <property type="entry name" value="Glycoamylase-like_cons_dom"/>
</dbReference>
<keyword evidence="2" id="KW-0808">Transferase</keyword>
<keyword evidence="3" id="KW-1133">Transmembrane helix</keyword>
<keyword evidence="3" id="KW-0812">Transmembrane</keyword>
<dbReference type="InterPro" id="IPR011013">
    <property type="entry name" value="Gal_mutarotase_sf_dom"/>
</dbReference>
<evidence type="ECO:0000256" key="3">
    <source>
        <dbReference type="SAM" id="Phobius"/>
    </source>
</evidence>
<dbReference type="InterPro" id="IPR037824">
    <property type="entry name" value="GH94N_2_NdvB"/>
</dbReference>
<evidence type="ECO:0000313" key="9">
    <source>
        <dbReference type="EMBL" id="TYP91261.1"/>
    </source>
</evidence>
<dbReference type="OrthoDB" id="9769991at2"/>